<dbReference type="RefSeq" id="WP_346154950.1">
    <property type="nucleotide sequence ID" value="NZ_BAAATE010000037.1"/>
</dbReference>
<gene>
    <name evidence="1" type="ORF">GCM10010412_085340</name>
</gene>
<name>A0ABP6FJA7_9ACTN</name>
<evidence type="ECO:0000313" key="1">
    <source>
        <dbReference type="EMBL" id="GAA2693677.1"/>
    </source>
</evidence>
<organism evidence="1 2">
    <name type="scientific">Nonomuraea recticatena</name>
    <dbReference type="NCBI Taxonomy" id="46178"/>
    <lineage>
        <taxon>Bacteria</taxon>
        <taxon>Bacillati</taxon>
        <taxon>Actinomycetota</taxon>
        <taxon>Actinomycetes</taxon>
        <taxon>Streptosporangiales</taxon>
        <taxon>Streptosporangiaceae</taxon>
        <taxon>Nonomuraea</taxon>
    </lineage>
</organism>
<proteinExistence type="predicted"/>
<comment type="caution">
    <text evidence="1">The sequence shown here is derived from an EMBL/GenBank/DDBJ whole genome shotgun (WGS) entry which is preliminary data.</text>
</comment>
<keyword evidence="2" id="KW-1185">Reference proteome</keyword>
<dbReference type="EMBL" id="BAAATE010000037">
    <property type="protein sequence ID" value="GAA2693677.1"/>
    <property type="molecule type" value="Genomic_DNA"/>
</dbReference>
<accession>A0ABP6FJA7</accession>
<evidence type="ECO:0000313" key="2">
    <source>
        <dbReference type="Proteomes" id="UP001501666"/>
    </source>
</evidence>
<sequence length="164" mass="17219">MRARGLLERIKDTAAAGSPLGARVRWPAAPGADGAIWYAINMTLVWAAAAHAPELGWAWWRRMSLAAHAAAYPDVWEGTLSGPDAYLPPESVRPGRTWDLVGLGVAMQAYPVANLHAHAQPLLAYLRLLGVEPDISGALRIGGGASFESRVLSVGAAPHGGTPA</sequence>
<dbReference type="Proteomes" id="UP001501666">
    <property type="component" value="Unassembled WGS sequence"/>
</dbReference>
<protein>
    <submittedName>
        <fullName evidence="1">Uncharacterized protein</fullName>
    </submittedName>
</protein>
<reference evidence="2" key="1">
    <citation type="journal article" date="2019" name="Int. J. Syst. Evol. Microbiol.">
        <title>The Global Catalogue of Microorganisms (GCM) 10K type strain sequencing project: providing services to taxonomists for standard genome sequencing and annotation.</title>
        <authorList>
            <consortium name="The Broad Institute Genomics Platform"/>
            <consortium name="The Broad Institute Genome Sequencing Center for Infectious Disease"/>
            <person name="Wu L."/>
            <person name="Ma J."/>
        </authorList>
    </citation>
    <scope>NUCLEOTIDE SEQUENCE [LARGE SCALE GENOMIC DNA]</scope>
    <source>
        <strain evidence="2">JCM 6835</strain>
    </source>
</reference>